<dbReference type="InterPro" id="IPR023753">
    <property type="entry name" value="FAD/NAD-binding_dom"/>
</dbReference>
<proteinExistence type="inferred from homology"/>
<evidence type="ECO:0000256" key="3">
    <source>
        <dbReference type="ARBA" id="ARBA00005096"/>
    </source>
</evidence>
<evidence type="ECO:0000256" key="8">
    <source>
        <dbReference type="ARBA" id="ARBA00023004"/>
    </source>
</evidence>
<protein>
    <submittedName>
        <fullName evidence="12">FAD-dependent oxidoreductase</fullName>
    </submittedName>
</protein>
<dbReference type="InterPro" id="IPR052034">
    <property type="entry name" value="NasD-like"/>
</dbReference>
<evidence type="ECO:0000256" key="2">
    <source>
        <dbReference type="ARBA" id="ARBA00001966"/>
    </source>
</evidence>
<keyword evidence="13" id="KW-1185">Reference proteome</keyword>
<organism evidence="12 13">
    <name type="scientific">Epidermidibacterium keratini</name>
    <dbReference type="NCBI Taxonomy" id="1891644"/>
    <lineage>
        <taxon>Bacteria</taxon>
        <taxon>Bacillati</taxon>
        <taxon>Actinomycetota</taxon>
        <taxon>Actinomycetes</taxon>
        <taxon>Sporichthyales</taxon>
        <taxon>Sporichthyaceae</taxon>
        <taxon>Epidermidibacterium</taxon>
    </lineage>
</organism>
<evidence type="ECO:0000256" key="6">
    <source>
        <dbReference type="ARBA" id="ARBA00022723"/>
    </source>
</evidence>
<comment type="cofactor">
    <cofactor evidence="1">
        <name>siroheme</name>
        <dbReference type="ChEBI" id="CHEBI:60052"/>
    </cofactor>
</comment>
<dbReference type="Pfam" id="PF07992">
    <property type="entry name" value="Pyr_redox_2"/>
    <property type="match status" value="1"/>
</dbReference>
<evidence type="ECO:0000256" key="4">
    <source>
        <dbReference type="ARBA" id="ARBA00010429"/>
    </source>
</evidence>
<dbReference type="Gene3D" id="3.50.50.60">
    <property type="entry name" value="FAD/NAD(P)-binding domain"/>
    <property type="match status" value="2"/>
</dbReference>
<accession>A0A7L4YQM5</accession>
<keyword evidence="9" id="KW-0411">Iron-sulfur</keyword>
<dbReference type="OrthoDB" id="9768666at2"/>
<name>A0A7L4YQM5_9ACTN</name>
<keyword evidence="5" id="KW-0349">Heme</keyword>
<evidence type="ECO:0000256" key="5">
    <source>
        <dbReference type="ARBA" id="ARBA00022617"/>
    </source>
</evidence>
<dbReference type="SUPFAM" id="SSF51905">
    <property type="entry name" value="FAD/NAD(P)-binding domain"/>
    <property type="match status" value="2"/>
</dbReference>
<evidence type="ECO:0000256" key="1">
    <source>
        <dbReference type="ARBA" id="ARBA00001929"/>
    </source>
</evidence>
<dbReference type="AlphaFoldDB" id="A0A7L4YQM5"/>
<dbReference type="InterPro" id="IPR041854">
    <property type="entry name" value="BFD-like_2Fe2S-bd_dom_sf"/>
</dbReference>
<dbReference type="EMBL" id="CP047156">
    <property type="protein sequence ID" value="QHC01332.1"/>
    <property type="molecule type" value="Genomic_DNA"/>
</dbReference>
<gene>
    <name evidence="12" type="ORF">EK0264_14270</name>
</gene>
<dbReference type="InterPro" id="IPR036188">
    <property type="entry name" value="FAD/NAD-bd_sf"/>
</dbReference>
<dbReference type="Proteomes" id="UP000463857">
    <property type="component" value="Chromosome"/>
</dbReference>
<comment type="cofactor">
    <cofactor evidence="2">
        <name>[4Fe-4S] cluster</name>
        <dbReference type="ChEBI" id="CHEBI:49883"/>
    </cofactor>
</comment>
<dbReference type="Pfam" id="PF04324">
    <property type="entry name" value="Fer2_BFD"/>
    <property type="match status" value="1"/>
</dbReference>
<dbReference type="InParanoid" id="A0A7L4YQM5"/>
<dbReference type="PANTHER" id="PTHR43809">
    <property type="entry name" value="NITRITE REDUCTASE (NADH) LARGE SUBUNIT"/>
    <property type="match status" value="1"/>
</dbReference>
<dbReference type="GO" id="GO:0016491">
    <property type="term" value="F:oxidoreductase activity"/>
    <property type="evidence" value="ECO:0007669"/>
    <property type="project" value="UniProtKB-KW"/>
</dbReference>
<evidence type="ECO:0000256" key="7">
    <source>
        <dbReference type="ARBA" id="ARBA00023002"/>
    </source>
</evidence>
<keyword evidence="7" id="KW-0560">Oxidoreductase</keyword>
<comment type="pathway">
    <text evidence="3">Nitrogen metabolism; nitrate reduction (assimilation).</text>
</comment>
<dbReference type="PANTHER" id="PTHR43809:SF1">
    <property type="entry name" value="NITRITE REDUCTASE (NADH) LARGE SUBUNIT"/>
    <property type="match status" value="1"/>
</dbReference>
<dbReference type="PRINTS" id="PR00368">
    <property type="entry name" value="FADPNR"/>
</dbReference>
<evidence type="ECO:0000256" key="9">
    <source>
        <dbReference type="ARBA" id="ARBA00023014"/>
    </source>
</evidence>
<evidence type="ECO:0000313" key="12">
    <source>
        <dbReference type="EMBL" id="QHC01332.1"/>
    </source>
</evidence>
<sequence length="501" mass="51239">MSDRVVIIGNGMVGSRFLEELDASGADLQVTVLGDEPHAAYNRLLLSDVIAGRGDLGRLALPAPPSTAQVHLGTAAVAIDRARRLVTDAHGTNHPYDMVVLATGASARIPDIPGMNRGRDRARGVRTVRTIDDARGIIAAASTTQHAVVLGGGLLGVEVACGLHARGCAVTIVQAAPRLMAAQLDNAGAEALAGSLVGRGIDVRTSAGVASVVTDADHHMSAVVTGDGSTLEADMLILTAGITPNVQIAAEAGLAVDIGVLTDSEQRSVGDERFFAIGDCAQPPEGHRGLIAPGWEHARRAAQAISNGSSPAARSDGPGSVVRLKAAGLDAVMLGAATDLEPAGRRRVLRLHDPDAGRSVAVAIRDSHIEAAVCVGAPEVGAQLTTAFERGLAVPGDPAYLLLDPLHAPTTTDADSPTRIPDTATLCRCNGVTKKQVIAAFRSGARTLPAVSAQTRAGTGCGGCAGTVIGVLEWLVDAEPQATASAISEPASRREKDVARR</sequence>
<dbReference type="GO" id="GO:0046872">
    <property type="term" value="F:metal ion binding"/>
    <property type="evidence" value="ECO:0007669"/>
    <property type="project" value="UniProtKB-KW"/>
</dbReference>
<dbReference type="Gene3D" id="1.10.10.1100">
    <property type="entry name" value="BFD-like [2Fe-2S]-binding domain"/>
    <property type="match status" value="1"/>
</dbReference>
<reference evidence="12 13" key="1">
    <citation type="journal article" date="2018" name="Int. J. Syst. Evol. Microbiol.">
        <title>Epidermidibacterium keratini gen. nov., sp. nov., a member of the family Sporichthyaceae, isolated from keratin epidermis.</title>
        <authorList>
            <person name="Lee D.G."/>
            <person name="Trujillo M.E."/>
            <person name="Kang S."/>
            <person name="Nam J.J."/>
            <person name="Kim Y.J."/>
        </authorList>
    </citation>
    <scope>NUCLEOTIDE SEQUENCE [LARGE SCALE GENOMIC DNA]</scope>
    <source>
        <strain evidence="12 13">EPI-7</strain>
    </source>
</reference>
<dbReference type="KEGG" id="eke:EK0264_14270"/>
<evidence type="ECO:0000313" key="13">
    <source>
        <dbReference type="Proteomes" id="UP000463857"/>
    </source>
</evidence>
<evidence type="ECO:0000259" key="10">
    <source>
        <dbReference type="Pfam" id="PF04324"/>
    </source>
</evidence>
<keyword evidence="8" id="KW-0408">Iron</keyword>
<comment type="similarity">
    <text evidence="4">Belongs to the nitrite and sulfite reductase 4Fe-4S domain family.</text>
</comment>
<evidence type="ECO:0000259" key="11">
    <source>
        <dbReference type="Pfam" id="PF07992"/>
    </source>
</evidence>
<dbReference type="InterPro" id="IPR007419">
    <property type="entry name" value="BFD-like_2Fe2S-bd_dom"/>
</dbReference>
<keyword evidence="6" id="KW-0479">Metal-binding</keyword>
<feature type="domain" description="BFD-like [2Fe-2S]-binding" evidence="10">
    <location>
        <begin position="426"/>
        <end position="473"/>
    </location>
</feature>
<dbReference type="RefSeq" id="WP_159546469.1">
    <property type="nucleotide sequence ID" value="NZ_CP047156.1"/>
</dbReference>
<dbReference type="PRINTS" id="PR00411">
    <property type="entry name" value="PNDRDTASEI"/>
</dbReference>
<feature type="domain" description="FAD/NAD(P)-binding" evidence="11">
    <location>
        <begin position="4"/>
        <end position="302"/>
    </location>
</feature>
<dbReference type="GO" id="GO:0051536">
    <property type="term" value="F:iron-sulfur cluster binding"/>
    <property type="evidence" value="ECO:0007669"/>
    <property type="project" value="UniProtKB-KW"/>
</dbReference>